<accession>A0ACC2G6G8</accession>
<organism evidence="1 2">
    <name type="scientific">Dallia pectoralis</name>
    <name type="common">Alaska blackfish</name>
    <dbReference type="NCBI Taxonomy" id="75939"/>
    <lineage>
        <taxon>Eukaryota</taxon>
        <taxon>Metazoa</taxon>
        <taxon>Chordata</taxon>
        <taxon>Craniata</taxon>
        <taxon>Vertebrata</taxon>
        <taxon>Euteleostomi</taxon>
        <taxon>Actinopterygii</taxon>
        <taxon>Neopterygii</taxon>
        <taxon>Teleostei</taxon>
        <taxon>Protacanthopterygii</taxon>
        <taxon>Esociformes</taxon>
        <taxon>Umbridae</taxon>
        <taxon>Dallia</taxon>
    </lineage>
</organism>
<gene>
    <name evidence="1" type="ORF">DPEC_G00213080</name>
</gene>
<proteinExistence type="predicted"/>
<evidence type="ECO:0000313" key="2">
    <source>
        <dbReference type="Proteomes" id="UP001157502"/>
    </source>
</evidence>
<evidence type="ECO:0000313" key="1">
    <source>
        <dbReference type="EMBL" id="KAJ7999209.1"/>
    </source>
</evidence>
<comment type="caution">
    <text evidence="1">The sequence shown here is derived from an EMBL/GenBank/DDBJ whole genome shotgun (WGS) entry which is preliminary data.</text>
</comment>
<name>A0ACC2G6G8_DALPE</name>
<reference evidence="1" key="1">
    <citation type="submission" date="2021-05" db="EMBL/GenBank/DDBJ databases">
        <authorList>
            <person name="Pan Q."/>
            <person name="Jouanno E."/>
            <person name="Zahm M."/>
            <person name="Klopp C."/>
            <person name="Cabau C."/>
            <person name="Louis A."/>
            <person name="Berthelot C."/>
            <person name="Parey E."/>
            <person name="Roest Crollius H."/>
            <person name="Montfort J."/>
            <person name="Robinson-Rechavi M."/>
            <person name="Bouchez O."/>
            <person name="Lampietro C."/>
            <person name="Lopez Roques C."/>
            <person name="Donnadieu C."/>
            <person name="Postlethwait J."/>
            <person name="Bobe J."/>
            <person name="Dillon D."/>
            <person name="Chandos A."/>
            <person name="von Hippel F."/>
            <person name="Guiguen Y."/>
        </authorList>
    </citation>
    <scope>NUCLEOTIDE SEQUENCE</scope>
    <source>
        <strain evidence="1">YG-Jan2019</strain>
    </source>
</reference>
<keyword evidence="2" id="KW-1185">Reference proteome</keyword>
<protein>
    <submittedName>
        <fullName evidence="1">Uncharacterized protein</fullName>
    </submittedName>
</protein>
<dbReference type="EMBL" id="CM055744">
    <property type="protein sequence ID" value="KAJ7999209.1"/>
    <property type="molecule type" value="Genomic_DNA"/>
</dbReference>
<dbReference type="Proteomes" id="UP001157502">
    <property type="component" value="Chromosome 17"/>
</dbReference>
<sequence length="67" mass="7678">MQDNVWWIDLPGRRLQHLQTPYSMEQQTTPSGLQKTEASKKHDYELGISLALTEIILTLTPANLNLE</sequence>